<dbReference type="PROSITE" id="PS51257">
    <property type="entry name" value="PROKAR_LIPOPROTEIN"/>
    <property type="match status" value="1"/>
</dbReference>
<accession>A0A450SYJ5</accession>
<evidence type="ECO:0000313" key="1">
    <source>
        <dbReference type="EMBL" id="VFJ59087.1"/>
    </source>
</evidence>
<proteinExistence type="predicted"/>
<protein>
    <submittedName>
        <fullName evidence="1">Uncharacterized protein</fullName>
    </submittedName>
</protein>
<dbReference type="EMBL" id="CAADFA010000917">
    <property type="protein sequence ID" value="VFJ76211.1"/>
    <property type="molecule type" value="Genomic_DNA"/>
</dbReference>
<dbReference type="EMBL" id="CAADEZ010000230">
    <property type="protein sequence ID" value="VFJ59087.1"/>
    <property type="molecule type" value="Genomic_DNA"/>
</dbReference>
<reference evidence="1" key="1">
    <citation type="submission" date="2019-02" db="EMBL/GenBank/DDBJ databases">
        <authorList>
            <person name="Gruber-Vodicka R. H."/>
            <person name="Seah K. B. B."/>
        </authorList>
    </citation>
    <scope>NUCLEOTIDE SEQUENCE</scope>
    <source>
        <strain evidence="1">BECK_BZ163</strain>
        <strain evidence="3">BECK_BZ164</strain>
        <strain evidence="2">BECK_BZ165</strain>
    </source>
</reference>
<name>A0A450SYJ5_9GAMM</name>
<sequence length="32" mass="3611">MNKTAIISIFLLLVLGISSCSEEPDYARTRLR</sequence>
<dbReference type="EMBL" id="CAADFL010000909">
    <property type="protein sequence ID" value="VFK23188.1"/>
    <property type="molecule type" value="Genomic_DNA"/>
</dbReference>
<dbReference type="AlphaFoldDB" id="A0A450SYJ5"/>
<evidence type="ECO:0000313" key="2">
    <source>
        <dbReference type="EMBL" id="VFJ76211.1"/>
    </source>
</evidence>
<gene>
    <name evidence="1" type="ORF">BECKFM1743A_GA0114220_102308</name>
    <name evidence="3" type="ORF">BECKFM1743B_GA0114221_109092</name>
    <name evidence="2" type="ORF">BECKFM1743C_GA0114222_109172</name>
</gene>
<evidence type="ECO:0000313" key="3">
    <source>
        <dbReference type="EMBL" id="VFK23188.1"/>
    </source>
</evidence>
<organism evidence="1">
    <name type="scientific">Candidatus Kentrum sp. FM</name>
    <dbReference type="NCBI Taxonomy" id="2126340"/>
    <lineage>
        <taxon>Bacteria</taxon>
        <taxon>Pseudomonadati</taxon>
        <taxon>Pseudomonadota</taxon>
        <taxon>Gammaproteobacteria</taxon>
        <taxon>Candidatus Kentrum</taxon>
    </lineage>
</organism>